<organism evidence="1 2">
    <name type="scientific">Dehalococcoides mccartyi</name>
    <dbReference type="NCBI Taxonomy" id="61435"/>
    <lineage>
        <taxon>Bacteria</taxon>
        <taxon>Bacillati</taxon>
        <taxon>Chloroflexota</taxon>
        <taxon>Dehalococcoidia</taxon>
        <taxon>Dehalococcoidales</taxon>
        <taxon>Dehalococcoidaceae</taxon>
        <taxon>Dehalococcoides</taxon>
    </lineage>
</organism>
<sequence>QLGGFVASRIIKAVIFLRDPLSVKAMNRMLPP</sequence>
<protein>
    <submittedName>
        <fullName evidence="1">Methylglyoxal synthase</fullName>
        <ecNumber evidence="1">4.2.3.3</ecNumber>
    </submittedName>
</protein>
<dbReference type="EC" id="4.2.3.3" evidence="1"/>
<name>A0A2J1DVR2_9CHLR</name>
<gene>
    <name evidence="1" type="ORF">CVH13_01190</name>
</gene>
<dbReference type="GO" id="GO:0008929">
    <property type="term" value="F:methylglyoxal synthase activity"/>
    <property type="evidence" value="ECO:0007669"/>
    <property type="project" value="UniProtKB-EC"/>
</dbReference>
<evidence type="ECO:0000313" key="1">
    <source>
        <dbReference type="EMBL" id="PKH46237.1"/>
    </source>
</evidence>
<dbReference type="AlphaFoldDB" id="A0A2J1DVR2"/>
<accession>A0A2J1DVR2</accession>
<reference evidence="1 2" key="1">
    <citation type="journal article" date="2017" name="FEMS Microbiol. Ecol.">
        <title>Reconstructed genomes of novel Dehalococcoides mccartyi strains from 1,2,3,4-tetrachlorodibenzo-p-dioxin-dechlorinating enrichment cultures reveal divergent reductive dehalogenase gene profiles.</title>
        <authorList>
            <person name="Dam H.T."/>
            <person name="Vollmers J."/>
            <person name="Kaster A.K."/>
            <person name="Haggblom M.M."/>
        </authorList>
    </citation>
    <scope>NUCLEOTIDE SEQUENCE [LARGE SCALE GENOMIC DNA]</scope>
    <source>
        <strain evidence="1 2">H1-3-2.001</strain>
    </source>
</reference>
<proteinExistence type="predicted"/>
<dbReference type="EMBL" id="PHFD01000234">
    <property type="protein sequence ID" value="PKH46237.1"/>
    <property type="molecule type" value="Genomic_DNA"/>
</dbReference>
<dbReference type="Proteomes" id="UP000233649">
    <property type="component" value="Unassembled WGS sequence"/>
</dbReference>
<evidence type="ECO:0000313" key="2">
    <source>
        <dbReference type="Proteomes" id="UP000233649"/>
    </source>
</evidence>
<keyword evidence="1" id="KW-0456">Lyase</keyword>
<feature type="non-terminal residue" evidence="1">
    <location>
        <position position="1"/>
    </location>
</feature>
<comment type="caution">
    <text evidence="1">The sequence shown here is derived from an EMBL/GenBank/DDBJ whole genome shotgun (WGS) entry which is preliminary data.</text>
</comment>